<keyword evidence="3" id="KW-1185">Reference proteome</keyword>
<protein>
    <submittedName>
        <fullName evidence="2">Uncharacterized protein</fullName>
    </submittedName>
</protein>
<dbReference type="AlphaFoldDB" id="I4BPT3"/>
<feature type="region of interest" description="Disordered" evidence="1">
    <location>
        <begin position="140"/>
        <end position="176"/>
    </location>
</feature>
<gene>
    <name evidence="2" type="ordered locus">Mycch_4588</name>
</gene>
<sequence length="176" mass="19495">MDDKPDVDRLARSMLLLHGGHDDEYDHHPGGDTDSGGSWRKAPDFAQDPDRAAAVRENTRRDRERYLTSGLASVDCRFCHVAVQVKKLGPAHTSVQWTTEATQRCAHFTEIREAGGDPARERSCPRLADSIRHAVAEGCLEEYSSAPSPGDGGVNRRRARRWRGWAPSRPPRGSLG</sequence>
<feature type="compositionally biased region" description="Low complexity" evidence="1">
    <location>
        <begin position="164"/>
        <end position="176"/>
    </location>
</feature>
<dbReference type="RefSeq" id="WP_014817758.1">
    <property type="nucleotide sequence ID" value="NC_018027.1"/>
</dbReference>
<dbReference type="KEGG" id="mcb:Mycch_4588"/>
<reference evidence="2 3" key="1">
    <citation type="submission" date="2012-06" db="EMBL/GenBank/DDBJ databases">
        <title>Complete sequence of chromosome of Mycobacterium chubuense NBB4.</title>
        <authorList>
            <consortium name="US DOE Joint Genome Institute"/>
            <person name="Lucas S."/>
            <person name="Han J."/>
            <person name="Lapidus A."/>
            <person name="Cheng J.-F."/>
            <person name="Goodwin L."/>
            <person name="Pitluck S."/>
            <person name="Peters L."/>
            <person name="Mikhailova N."/>
            <person name="Teshima H."/>
            <person name="Detter J.C."/>
            <person name="Han C."/>
            <person name="Tapia R."/>
            <person name="Land M."/>
            <person name="Hauser L."/>
            <person name="Kyrpides N."/>
            <person name="Ivanova N."/>
            <person name="Pagani I."/>
            <person name="Mattes T."/>
            <person name="Holmes A."/>
            <person name="Rutledge P."/>
            <person name="Paulsen I."/>
            <person name="Coleman N."/>
            <person name="Woyke T."/>
        </authorList>
    </citation>
    <scope>NUCLEOTIDE SEQUENCE [LARGE SCALE GENOMIC DNA]</scope>
    <source>
        <strain evidence="2 3">NBB4</strain>
    </source>
</reference>
<dbReference type="PATRIC" id="fig|710421.3.peg.4578"/>
<dbReference type="eggNOG" id="ENOG502ZJDK">
    <property type="taxonomic scope" value="Bacteria"/>
</dbReference>
<proteinExistence type="predicted"/>
<evidence type="ECO:0000313" key="2">
    <source>
        <dbReference type="EMBL" id="AFM19290.1"/>
    </source>
</evidence>
<dbReference type="HOGENOM" id="CLU_133210_1_0_11"/>
<feature type="compositionally biased region" description="Basic and acidic residues" evidence="1">
    <location>
        <begin position="20"/>
        <end position="31"/>
    </location>
</feature>
<organism evidence="2 3">
    <name type="scientific">Mycolicibacterium chubuense (strain NBB4)</name>
    <name type="common">Mycobacterium chubuense</name>
    <dbReference type="NCBI Taxonomy" id="710421"/>
    <lineage>
        <taxon>Bacteria</taxon>
        <taxon>Bacillati</taxon>
        <taxon>Actinomycetota</taxon>
        <taxon>Actinomycetes</taxon>
        <taxon>Mycobacteriales</taxon>
        <taxon>Mycobacteriaceae</taxon>
        <taxon>Mycolicibacterium</taxon>
    </lineage>
</organism>
<feature type="region of interest" description="Disordered" evidence="1">
    <location>
        <begin position="20"/>
        <end position="51"/>
    </location>
</feature>
<dbReference type="STRING" id="710421.Mycch_4588"/>
<dbReference type="EMBL" id="CP003053">
    <property type="protein sequence ID" value="AFM19290.1"/>
    <property type="molecule type" value="Genomic_DNA"/>
</dbReference>
<name>I4BPT3_MYCCN</name>
<dbReference type="Proteomes" id="UP000006057">
    <property type="component" value="Chromosome"/>
</dbReference>
<evidence type="ECO:0000256" key="1">
    <source>
        <dbReference type="SAM" id="MobiDB-lite"/>
    </source>
</evidence>
<evidence type="ECO:0000313" key="3">
    <source>
        <dbReference type="Proteomes" id="UP000006057"/>
    </source>
</evidence>
<accession>I4BPT3</accession>